<evidence type="ECO:0000313" key="2">
    <source>
        <dbReference type="EMBL" id="VFK49455.1"/>
    </source>
</evidence>
<feature type="transmembrane region" description="Helical" evidence="1">
    <location>
        <begin position="27"/>
        <end position="45"/>
    </location>
</feature>
<protein>
    <submittedName>
        <fullName evidence="2">Uncharacterized protein</fullName>
    </submittedName>
</protein>
<keyword evidence="1" id="KW-0812">Transmembrane</keyword>
<dbReference type="EMBL" id="CAADFS010000078">
    <property type="protein sequence ID" value="VFK49455.1"/>
    <property type="molecule type" value="Genomic_DNA"/>
</dbReference>
<keyword evidence="1" id="KW-0472">Membrane</keyword>
<proteinExistence type="predicted"/>
<reference evidence="2" key="1">
    <citation type="submission" date="2019-02" db="EMBL/GenBank/DDBJ databases">
        <authorList>
            <person name="Gruber-Vodicka R. H."/>
            <person name="Seah K. B. B."/>
        </authorList>
    </citation>
    <scope>NUCLEOTIDE SEQUENCE</scope>
    <source>
        <strain evidence="2">BECK_BZ123</strain>
    </source>
</reference>
<gene>
    <name evidence="2" type="ORF">BECKTC1821D_GA0114238_10783</name>
</gene>
<sequence>MTDFISLALDFLPQAVKDGISTTVMNPWFLVLVLLAILLGLFLMIRLGKSLTVRGVVIIPGLKDTSIPQDAEESPADGLIYDFQREMIKSLREIHEARINSIRNIEYHEAMNWERDFLKRVSALYSGAREVHAITLSSISDFWVSEKDEALIVEYLKCQEGLNIHRLFVFDSPYDLMFYEEVLHANFLSYGETGGVYITSSHNYQSNILPQMSPRKLGFLDNDFGIWEFSDPDVSILATLDRTQLDFNRVDGNIGQINCDEFKRVFYRQPKGVYRWQRNSRAENFAPIIFDEDVTYVGSVIHLVLVKANNDELIEKITNSIVKLGDVRKEAIEKKVPINFEQEYPWWGRNLKGIVKKPFVDGRYPGALRCDGEFQYVLFIQFPSISDLREWYSNEGHSGVREAIYKKLVEATIELYALLEEQEEKGAVIFEKIEGEVWKSGKFRRMDFVYNKRLTDISPFPIYRRYKRAHGQ</sequence>
<evidence type="ECO:0000256" key="1">
    <source>
        <dbReference type="SAM" id="Phobius"/>
    </source>
</evidence>
<name>A0A450Z6N5_9GAMM</name>
<dbReference type="AlphaFoldDB" id="A0A450Z6N5"/>
<organism evidence="2">
    <name type="scientific">Candidatus Kentrum sp. TC</name>
    <dbReference type="NCBI Taxonomy" id="2126339"/>
    <lineage>
        <taxon>Bacteria</taxon>
        <taxon>Pseudomonadati</taxon>
        <taxon>Pseudomonadota</taxon>
        <taxon>Gammaproteobacteria</taxon>
        <taxon>Candidatus Kentrum</taxon>
    </lineage>
</organism>
<keyword evidence="1" id="KW-1133">Transmembrane helix</keyword>
<accession>A0A450Z6N5</accession>